<protein>
    <submittedName>
        <fullName evidence="3">Uncharacterized protein</fullName>
    </submittedName>
</protein>
<evidence type="ECO:0000256" key="1">
    <source>
        <dbReference type="SAM" id="Phobius"/>
    </source>
</evidence>
<feature type="signal peptide" evidence="2">
    <location>
        <begin position="1"/>
        <end position="21"/>
    </location>
</feature>
<name>A0A2T4B2G5_9HYPO</name>
<sequence>MLLSSMIGAAVSLAALFAIAALMEPGAIPSVVGITAAGVIWGVTTEVSNNLVGSEVSVTLRSHIIQQSYRRTIEQHIGATLEKVITSIRTNTPFELPDCVYFDVCDEYCFLDKKRHMFFSFSFKVLPEPGTLPRPLNESIPPLDLPTYDPSRTHTIEDRKDLSKGVFGGTRQRAILGFTIGLSASLMSLLLGTAGVVLGVVLATMLVNHFTTPKSPEKVALSIEFANELRRHLDRLLHCARQNNIGLEAHMWVASTSASTWRSQDL</sequence>
<dbReference type="GeneID" id="36603723"/>
<dbReference type="AlphaFoldDB" id="A0A2T4B2G5"/>
<proteinExistence type="predicted"/>
<dbReference type="OrthoDB" id="4897130at2759"/>
<feature type="transmembrane region" description="Helical" evidence="1">
    <location>
        <begin position="174"/>
        <end position="207"/>
    </location>
</feature>
<keyword evidence="1" id="KW-0472">Membrane</keyword>
<evidence type="ECO:0000313" key="3">
    <source>
        <dbReference type="EMBL" id="PTB63401.1"/>
    </source>
</evidence>
<keyword evidence="1" id="KW-1133">Transmembrane helix</keyword>
<evidence type="ECO:0000313" key="4">
    <source>
        <dbReference type="Proteomes" id="UP000241546"/>
    </source>
</evidence>
<accession>A0A2T4B2G5</accession>
<feature type="chain" id="PRO_5015432455" evidence="2">
    <location>
        <begin position="22"/>
        <end position="266"/>
    </location>
</feature>
<evidence type="ECO:0000256" key="2">
    <source>
        <dbReference type="SAM" id="SignalP"/>
    </source>
</evidence>
<keyword evidence="1" id="KW-0812">Transmembrane</keyword>
<reference evidence="4" key="1">
    <citation type="submission" date="2016-07" db="EMBL/GenBank/DDBJ databases">
        <title>Multiple horizontal gene transfer events from other fungi enriched the ability of initially mycotrophic Trichoderma (Ascomycota) to feed on dead plant biomass.</title>
        <authorList>
            <consortium name="DOE Joint Genome Institute"/>
            <person name="Atanasova L."/>
            <person name="Chenthamara K."/>
            <person name="Zhang J."/>
            <person name="Grujic M."/>
            <person name="Henrissat B."/>
            <person name="Kuo A."/>
            <person name="Aerts A."/>
            <person name="Salamov A."/>
            <person name="Lipzen A."/>
            <person name="Labutti K."/>
            <person name="Barry K."/>
            <person name="Miao Y."/>
            <person name="Rahimi M.J."/>
            <person name="Shen Q."/>
            <person name="Grigoriev I.V."/>
            <person name="Kubicek C.P."/>
            <person name="Druzhinina I.S."/>
        </authorList>
    </citation>
    <scope>NUCLEOTIDE SEQUENCE [LARGE SCALE GENOMIC DNA]</scope>
    <source>
        <strain evidence="4">TUCIM 6016</strain>
    </source>
</reference>
<dbReference type="Proteomes" id="UP000241546">
    <property type="component" value="Unassembled WGS sequence"/>
</dbReference>
<keyword evidence="2" id="KW-0732">Signal</keyword>
<dbReference type="EMBL" id="KZ680219">
    <property type="protein sequence ID" value="PTB63401.1"/>
    <property type="molecule type" value="Genomic_DNA"/>
</dbReference>
<dbReference type="RefSeq" id="XP_024746721.1">
    <property type="nucleotide sequence ID" value="XM_024895605.1"/>
</dbReference>
<gene>
    <name evidence="3" type="ORF">BBK36DRAFT_1171636</name>
</gene>
<keyword evidence="4" id="KW-1185">Reference proteome</keyword>
<organism evidence="3 4">
    <name type="scientific">Trichoderma citrinoviride</name>
    <dbReference type="NCBI Taxonomy" id="58853"/>
    <lineage>
        <taxon>Eukaryota</taxon>
        <taxon>Fungi</taxon>
        <taxon>Dikarya</taxon>
        <taxon>Ascomycota</taxon>
        <taxon>Pezizomycotina</taxon>
        <taxon>Sordariomycetes</taxon>
        <taxon>Hypocreomycetidae</taxon>
        <taxon>Hypocreales</taxon>
        <taxon>Hypocreaceae</taxon>
        <taxon>Trichoderma</taxon>
    </lineage>
</organism>